<evidence type="ECO:0000313" key="10">
    <source>
        <dbReference type="Proteomes" id="UP000003566"/>
    </source>
</evidence>
<dbReference type="InterPro" id="IPR039426">
    <property type="entry name" value="TonB-dep_rcpt-like"/>
</dbReference>
<comment type="similarity">
    <text evidence="7">Belongs to the TonB-dependent receptor family.</text>
</comment>
<dbReference type="Pfam" id="PF13715">
    <property type="entry name" value="CarbopepD_reg_2"/>
    <property type="match status" value="1"/>
</dbReference>
<accession>I9JM12</accession>
<dbReference type="NCBIfam" id="TIGR04056">
    <property type="entry name" value="OMP_RagA_SusC"/>
    <property type="match status" value="1"/>
</dbReference>
<dbReference type="HOGENOM" id="CLU_004317_1_1_10"/>
<proteinExistence type="inferred from homology"/>
<dbReference type="InterPro" id="IPR037066">
    <property type="entry name" value="Plug_dom_sf"/>
</dbReference>
<evidence type="ECO:0000313" key="9">
    <source>
        <dbReference type="EMBL" id="EIY87884.1"/>
    </source>
</evidence>
<evidence type="ECO:0000259" key="8">
    <source>
        <dbReference type="Pfam" id="PF07715"/>
    </source>
</evidence>
<dbReference type="AlphaFoldDB" id="I9JM12"/>
<keyword evidence="5 7" id="KW-0472">Membrane</keyword>
<dbReference type="Gene3D" id="3.55.50.30">
    <property type="match status" value="1"/>
</dbReference>
<reference evidence="9 10" key="1">
    <citation type="submission" date="2012-02" db="EMBL/GenBank/DDBJ databases">
        <title>The Genome Sequence of Bacteroides xylanisolvens CL03T12C04.</title>
        <authorList>
            <consortium name="The Broad Institute Genome Sequencing Platform"/>
            <person name="Earl A."/>
            <person name="Ward D."/>
            <person name="Feldgarden M."/>
            <person name="Gevers D."/>
            <person name="Zitomersky N.L."/>
            <person name="Coyne M.J."/>
            <person name="Comstock L.E."/>
            <person name="Young S.K."/>
            <person name="Zeng Q."/>
            <person name="Gargeya S."/>
            <person name="Fitzgerald M."/>
            <person name="Haas B."/>
            <person name="Abouelleil A."/>
            <person name="Alvarado L."/>
            <person name="Arachchi H.M."/>
            <person name="Berlin A."/>
            <person name="Chapman S.B."/>
            <person name="Gearin G."/>
            <person name="Goldberg J."/>
            <person name="Griggs A."/>
            <person name="Gujja S."/>
            <person name="Hansen M."/>
            <person name="Heiman D."/>
            <person name="Howarth C."/>
            <person name="Larimer J."/>
            <person name="Lui A."/>
            <person name="MacDonald P.J.P."/>
            <person name="McCowen C."/>
            <person name="Montmayeur A."/>
            <person name="Murphy C."/>
            <person name="Neiman D."/>
            <person name="Pearson M."/>
            <person name="Priest M."/>
            <person name="Roberts A."/>
            <person name="Saif S."/>
            <person name="Shea T."/>
            <person name="Sisk P."/>
            <person name="Stolte C."/>
            <person name="Sykes S."/>
            <person name="Wortman J."/>
            <person name="Nusbaum C."/>
            <person name="Birren B."/>
        </authorList>
    </citation>
    <scope>NUCLEOTIDE SEQUENCE [LARGE SCALE GENOMIC DNA]</scope>
    <source>
        <strain evidence="9 10">CL03T12C04</strain>
    </source>
</reference>
<dbReference type="PATRIC" id="fig|997892.3.peg.884"/>
<dbReference type="Gene3D" id="2.40.170.20">
    <property type="entry name" value="TonB-dependent receptor, beta-barrel domain"/>
    <property type="match status" value="1"/>
</dbReference>
<protein>
    <submittedName>
        <fullName evidence="9">SusC/RagA family TonB-linked outer membrane protein</fullName>
    </submittedName>
</protein>
<evidence type="ECO:0000256" key="1">
    <source>
        <dbReference type="ARBA" id="ARBA00004571"/>
    </source>
</evidence>
<dbReference type="InterPro" id="IPR012910">
    <property type="entry name" value="Plug_dom"/>
</dbReference>
<gene>
    <name evidence="9" type="ORF">HMPREF1074_00860</name>
</gene>
<dbReference type="GO" id="GO:0009279">
    <property type="term" value="C:cell outer membrane"/>
    <property type="evidence" value="ECO:0007669"/>
    <property type="project" value="UniProtKB-SubCell"/>
</dbReference>
<evidence type="ECO:0000256" key="4">
    <source>
        <dbReference type="ARBA" id="ARBA00022692"/>
    </source>
</evidence>
<dbReference type="Gene3D" id="2.60.40.1120">
    <property type="entry name" value="Carboxypeptidase-like, regulatory domain"/>
    <property type="match status" value="1"/>
</dbReference>
<dbReference type="PROSITE" id="PS52016">
    <property type="entry name" value="TONB_DEPENDENT_REC_3"/>
    <property type="match status" value="1"/>
</dbReference>
<dbReference type="SUPFAM" id="SSF49464">
    <property type="entry name" value="Carboxypeptidase regulatory domain-like"/>
    <property type="match status" value="1"/>
</dbReference>
<dbReference type="NCBIfam" id="TIGR04057">
    <property type="entry name" value="SusC_RagA_signa"/>
    <property type="match status" value="1"/>
</dbReference>
<dbReference type="Gene3D" id="2.170.130.10">
    <property type="entry name" value="TonB-dependent receptor, plug domain"/>
    <property type="match status" value="1"/>
</dbReference>
<evidence type="ECO:0000256" key="2">
    <source>
        <dbReference type="ARBA" id="ARBA00022448"/>
    </source>
</evidence>
<dbReference type="InterPro" id="IPR036942">
    <property type="entry name" value="Beta-barrel_TonB_sf"/>
</dbReference>
<dbReference type="Proteomes" id="UP000003566">
    <property type="component" value="Unassembled WGS sequence"/>
</dbReference>
<keyword evidence="3 7" id="KW-1134">Transmembrane beta strand</keyword>
<dbReference type="InterPro" id="IPR023997">
    <property type="entry name" value="TonB-dep_OMP_SusC/RagA_CS"/>
</dbReference>
<keyword evidence="2 7" id="KW-0813">Transport</keyword>
<name>I9JM12_9BACE</name>
<evidence type="ECO:0000256" key="3">
    <source>
        <dbReference type="ARBA" id="ARBA00022452"/>
    </source>
</evidence>
<sequence>MKNNSQIRNRGKYLTNIGFRFLLLCVFLTSHLPKILAEDGVMLLQSTYVTLNLTNVSLETLFKTLEKKSDYVFFFKEDVLQKNEKVTVKAQNESVVSILNRILPPKQLTYTVKGRQVIIVRLPRKEEKKSETPVEIKDYTVKGTVVDASGQPLPGVNITVQGTTQGVTTNLSGSFILQIKDMKRALLVASYIGFSTKKVWVSDETDFLKIVLEESSASLNEVVVVGYGTQKKLNLTGAVTTASGDILENRPIGNIAQGLQGIVPNLNITFDSGQPNEAAKINIRGNTSLNGGNALILVDGVEISDLSLINPQDVESVSVLKDASAAAVYGARAAFGVMLVTTKKGNRNQKTRVTYNNNLSWSSPARLPEMPRADVWARMWNKAYDYESPGSYYFNDRFLAALDAHIADPVNNPAILVDTEGIQNSNYTPSNPGWAYVGNTDWLDAFYKNAAFMQQHNVSISGGTDRNNYYASVGYKDQTGIFRYGNDSYKRMNLSFNFETKITDWLDLSFSTRMSNIQNDEPFKYDNGSSSETWFYEVYRMFPTLSVFLPNGDFAGLYLNSGNYNVVGKMALAGRNKQEAWDQWYTGRFNIKPFKGLSIKGDYSWNRYSASRKVHRKEMTQTFPEGAATWTVESPNYVQNKNSNDIYQALNVWAEYQKSFKNAHNMVLMAGYNQEQKTLASTSYKMSNLYDNELPISDLAINYLENSETKDIWKVQGAFFRLNYDYQSKYLMEVNGRYDGSSKYAKDHRWAFFPSASVGWRISEEKFFKPLTKYVDNLKIRASFGALGNQVTEGYHDYMSYLSGKVLSNYMMNGAIVNGLDIPTLPSLVTWEKVITKDVGLDWSLFNNRLFGSFDFYVRDTKNMVRSVVLPAVLGTSGGKENIADMRTTGWELELTWKDKIDNVWGSPLDYSFTVGLSDYQAEITKYDNPNGSLATGMYHKGQKLGEIWGYVTDGYILDDFEAKRMNHIQKFINGTWYPGDIRYKDLNGDGIIDLGSNTLSDPGDRTVIGNTTPRYRFNLQGGIGWHGFEVRAIFEGVAKRDLWTGSDTFWGFSRGIYNSNVFQYHIDNTWTYENPTAYYPRPSANGNSKNKQIQTKYLQNAAYIRLKDITISYNLPQKWLSRIGLQQARIYVNGMNLWEKTALPPFMMPDIVDQMTSTENINGANLGKQYAFMRTFSFGMNVTF</sequence>
<evidence type="ECO:0000256" key="6">
    <source>
        <dbReference type="ARBA" id="ARBA00023237"/>
    </source>
</evidence>
<dbReference type="EMBL" id="AGXE01000005">
    <property type="protein sequence ID" value="EIY87884.1"/>
    <property type="molecule type" value="Genomic_DNA"/>
</dbReference>
<evidence type="ECO:0000256" key="7">
    <source>
        <dbReference type="PROSITE-ProRule" id="PRU01360"/>
    </source>
</evidence>
<comment type="caution">
    <text evidence="9">The sequence shown here is derived from an EMBL/GenBank/DDBJ whole genome shotgun (WGS) entry which is preliminary data.</text>
</comment>
<organism evidence="9 10">
    <name type="scientific">Bacteroides xylanisolvens CL03T12C04</name>
    <dbReference type="NCBI Taxonomy" id="997892"/>
    <lineage>
        <taxon>Bacteria</taxon>
        <taxon>Pseudomonadati</taxon>
        <taxon>Bacteroidota</taxon>
        <taxon>Bacteroidia</taxon>
        <taxon>Bacteroidales</taxon>
        <taxon>Bacteroidaceae</taxon>
        <taxon>Bacteroides</taxon>
    </lineage>
</organism>
<evidence type="ECO:0000256" key="5">
    <source>
        <dbReference type="ARBA" id="ARBA00023136"/>
    </source>
</evidence>
<dbReference type="SUPFAM" id="SSF56935">
    <property type="entry name" value="Porins"/>
    <property type="match status" value="1"/>
</dbReference>
<keyword evidence="4 7" id="KW-0812">Transmembrane</keyword>
<comment type="subcellular location">
    <subcellularLocation>
        <location evidence="1 7">Cell outer membrane</location>
        <topology evidence="1 7">Multi-pass membrane protein</topology>
    </subcellularLocation>
</comment>
<dbReference type="InterPro" id="IPR023996">
    <property type="entry name" value="TonB-dep_OMP_SusC/RagA"/>
</dbReference>
<feature type="domain" description="TonB-dependent receptor plug" evidence="8">
    <location>
        <begin position="232"/>
        <end position="337"/>
    </location>
</feature>
<dbReference type="InterPro" id="IPR008969">
    <property type="entry name" value="CarboxyPept-like_regulatory"/>
</dbReference>
<dbReference type="Pfam" id="PF07715">
    <property type="entry name" value="Plug"/>
    <property type="match status" value="1"/>
</dbReference>
<keyword evidence="6 7" id="KW-0998">Cell outer membrane</keyword>